<evidence type="ECO:0000313" key="1">
    <source>
        <dbReference type="EMBL" id="GMR42688.1"/>
    </source>
</evidence>
<evidence type="ECO:0000313" key="2">
    <source>
        <dbReference type="Proteomes" id="UP001328107"/>
    </source>
</evidence>
<keyword evidence="2" id="KW-1185">Reference proteome</keyword>
<reference evidence="2" key="1">
    <citation type="submission" date="2022-10" db="EMBL/GenBank/DDBJ databases">
        <title>Genome assembly of Pristionchus species.</title>
        <authorList>
            <person name="Yoshida K."/>
            <person name="Sommer R.J."/>
        </authorList>
    </citation>
    <scope>NUCLEOTIDE SEQUENCE [LARGE SCALE GENOMIC DNA]</scope>
    <source>
        <strain evidence="2">RS5460</strain>
    </source>
</reference>
<dbReference type="AlphaFoldDB" id="A0AAN4ZQ40"/>
<sequence length="79" mass="9545">STHVIVHEFLHFLLVELLDLHHHLVPFARLDKFEAFHDELLQFLVLLIRQLLHQRSRARFCNGSHGETHDEERREKDEE</sequence>
<comment type="caution">
    <text evidence="1">The sequence shown here is derived from an EMBL/GenBank/DDBJ whole genome shotgun (WGS) entry which is preliminary data.</text>
</comment>
<protein>
    <submittedName>
        <fullName evidence="1">Uncharacterized protein</fullName>
    </submittedName>
</protein>
<dbReference type="Proteomes" id="UP001328107">
    <property type="component" value="Unassembled WGS sequence"/>
</dbReference>
<feature type="non-terminal residue" evidence="1">
    <location>
        <position position="79"/>
    </location>
</feature>
<accession>A0AAN4ZQ40</accession>
<organism evidence="1 2">
    <name type="scientific">Pristionchus mayeri</name>
    <dbReference type="NCBI Taxonomy" id="1317129"/>
    <lineage>
        <taxon>Eukaryota</taxon>
        <taxon>Metazoa</taxon>
        <taxon>Ecdysozoa</taxon>
        <taxon>Nematoda</taxon>
        <taxon>Chromadorea</taxon>
        <taxon>Rhabditida</taxon>
        <taxon>Rhabditina</taxon>
        <taxon>Diplogasteromorpha</taxon>
        <taxon>Diplogasteroidea</taxon>
        <taxon>Neodiplogasteridae</taxon>
        <taxon>Pristionchus</taxon>
    </lineage>
</organism>
<gene>
    <name evidence="1" type="ORF">PMAYCL1PPCAC_12883</name>
</gene>
<dbReference type="EMBL" id="BTRK01000003">
    <property type="protein sequence ID" value="GMR42688.1"/>
    <property type="molecule type" value="Genomic_DNA"/>
</dbReference>
<proteinExistence type="predicted"/>
<feature type="non-terminal residue" evidence="1">
    <location>
        <position position="1"/>
    </location>
</feature>
<name>A0AAN4ZQ40_9BILA</name>